<evidence type="ECO:0000256" key="7">
    <source>
        <dbReference type="SAM" id="MobiDB-lite"/>
    </source>
</evidence>
<protein>
    <recommendedName>
        <fullName evidence="3 6">Altered inheritance of mitochondria protein 24, mitochondrial</fullName>
    </recommendedName>
</protein>
<proteinExistence type="inferred from homology"/>
<reference evidence="8 9" key="1">
    <citation type="submission" date="2024-03" db="EMBL/GenBank/DDBJ databases">
        <authorList>
            <person name="Brejova B."/>
        </authorList>
    </citation>
    <scope>NUCLEOTIDE SEQUENCE [LARGE SCALE GENOMIC DNA]</scope>
    <source>
        <strain evidence="8 9">CBS 14171</strain>
    </source>
</reference>
<dbReference type="Proteomes" id="UP001497383">
    <property type="component" value="Chromosome 3"/>
</dbReference>
<evidence type="ECO:0000256" key="3">
    <source>
        <dbReference type="ARBA" id="ARBA00013287"/>
    </source>
</evidence>
<feature type="region of interest" description="Disordered" evidence="7">
    <location>
        <begin position="294"/>
        <end position="320"/>
    </location>
</feature>
<dbReference type="Gene3D" id="3.60.160.10">
    <property type="entry name" value="Mitochondrial biogenesis AIM24"/>
    <property type="match status" value="1"/>
</dbReference>
<dbReference type="InterPro" id="IPR002838">
    <property type="entry name" value="AIM24"/>
</dbReference>
<dbReference type="PANTHER" id="PTHR36959:SF2">
    <property type="entry name" value="ALTERED INHERITANCE OF MITOCHONDRIA PROTEIN 24, MITOCHONDRIAL"/>
    <property type="match status" value="1"/>
</dbReference>
<evidence type="ECO:0000256" key="1">
    <source>
        <dbReference type="ARBA" id="ARBA00004173"/>
    </source>
</evidence>
<dbReference type="Pfam" id="PF01987">
    <property type="entry name" value="AIM24"/>
    <property type="match status" value="1"/>
</dbReference>
<comment type="similarity">
    <text evidence="2 6">Belongs to the AIM24 family.</text>
</comment>
<dbReference type="EMBL" id="OZ022407">
    <property type="protein sequence ID" value="CAK9437891.1"/>
    <property type="molecule type" value="Genomic_DNA"/>
</dbReference>
<name>A0ABP0ZLH7_9ASCO</name>
<accession>A0ABP0ZLH7</accession>
<gene>
    <name evidence="8" type="ORF">LODBEIA_P22690</name>
</gene>
<evidence type="ECO:0000313" key="9">
    <source>
        <dbReference type="Proteomes" id="UP001497383"/>
    </source>
</evidence>
<keyword evidence="5 6" id="KW-0496">Mitochondrion</keyword>
<keyword evidence="4" id="KW-0809">Transit peptide</keyword>
<evidence type="ECO:0000256" key="2">
    <source>
        <dbReference type="ARBA" id="ARBA00009322"/>
    </source>
</evidence>
<sequence>MMRNGTRCCMQRRSISISHASIPNSLHSIKGKIDPDDIVNLNKTSTDPINIQPVESLASYQSLEFAKLNALGTPPTILSVHLPPSVPIYLRRGSLLSIYGIQSHKSSSSGGLSTTAAASTIRNTLEFPLWWDRFAFNGGKVLGYQKLVSTVPISTLVSSKNNSKSNSEKSFVSLVLDGSTDWAILNKDAIQAYTGNSLSVSMHKFPKRVSRSLARDLKISRKGTGLRSFLHRGYTLLSGRGQVGVVGNGGVYQLELVENEEILIRKSAILGITVNGPFDIENCILENGSFGSNNDLEPKNADKPKQVDVEAETSTQSSPTLVSPSAWEQIVVQTKNFAYWSRVAWARTKALFSTMTAKTNAFLLGNDDFVKVFGPRNLLIQSGTRELRRGVLGRIGESKPRETVVNEKLLVHVEPKTSQGEAAAYTPGDYLSYVTIDPEKGATFQNTPNFKDSIQQGKSS</sequence>
<evidence type="ECO:0000313" key="8">
    <source>
        <dbReference type="EMBL" id="CAK9437891.1"/>
    </source>
</evidence>
<comment type="subcellular location">
    <subcellularLocation>
        <location evidence="1 6">Mitochondrion</location>
    </subcellularLocation>
</comment>
<evidence type="ECO:0000256" key="5">
    <source>
        <dbReference type="ARBA" id="ARBA00023128"/>
    </source>
</evidence>
<dbReference type="GeneID" id="92207465"/>
<dbReference type="PANTHER" id="PTHR36959">
    <property type="entry name" value="ALTERED INHERITANCE OF MITOCHONDRIA PROTEIN 24, MITOCHONDRIAL"/>
    <property type="match status" value="1"/>
</dbReference>
<feature type="compositionally biased region" description="Basic and acidic residues" evidence="7">
    <location>
        <begin position="296"/>
        <end position="308"/>
    </location>
</feature>
<dbReference type="RefSeq" id="XP_066829207.1">
    <property type="nucleotide sequence ID" value="XM_066972249.1"/>
</dbReference>
<evidence type="ECO:0000256" key="6">
    <source>
        <dbReference type="RuleBase" id="RU363045"/>
    </source>
</evidence>
<organism evidence="8 9">
    <name type="scientific">Lodderomyces beijingensis</name>
    <dbReference type="NCBI Taxonomy" id="1775926"/>
    <lineage>
        <taxon>Eukaryota</taxon>
        <taxon>Fungi</taxon>
        <taxon>Dikarya</taxon>
        <taxon>Ascomycota</taxon>
        <taxon>Saccharomycotina</taxon>
        <taxon>Pichiomycetes</taxon>
        <taxon>Debaryomycetaceae</taxon>
        <taxon>Candida/Lodderomyces clade</taxon>
        <taxon>Lodderomyces</taxon>
    </lineage>
</organism>
<keyword evidence="9" id="KW-1185">Reference proteome</keyword>
<dbReference type="InterPro" id="IPR036983">
    <property type="entry name" value="AIM24_sf"/>
</dbReference>
<evidence type="ECO:0000256" key="4">
    <source>
        <dbReference type="ARBA" id="ARBA00022946"/>
    </source>
</evidence>